<evidence type="ECO:0000256" key="4">
    <source>
        <dbReference type="ARBA" id="ARBA00022630"/>
    </source>
</evidence>
<evidence type="ECO:0000256" key="3">
    <source>
        <dbReference type="ARBA" id="ARBA00022548"/>
    </source>
</evidence>
<dbReference type="GO" id="GO:0008203">
    <property type="term" value="P:cholesterol metabolic process"/>
    <property type="evidence" value="ECO:0007669"/>
    <property type="project" value="UniProtKB-KW"/>
</dbReference>
<keyword evidence="6" id="KW-0274">FAD</keyword>
<comment type="similarity">
    <text evidence="2">Belongs to the GMC oxidoreductase family.</text>
</comment>
<dbReference type="GO" id="GO:0051536">
    <property type="term" value="F:iron-sulfur cluster binding"/>
    <property type="evidence" value="ECO:0007669"/>
    <property type="project" value="UniProtKB-KW"/>
</dbReference>
<evidence type="ECO:0000256" key="17">
    <source>
        <dbReference type="ARBA" id="ARBA00049744"/>
    </source>
</evidence>
<dbReference type="SUPFAM" id="SSF51905">
    <property type="entry name" value="FAD/NAD(P)-binding domain"/>
    <property type="match status" value="1"/>
</dbReference>
<dbReference type="PROSITE" id="PS00198">
    <property type="entry name" value="4FE4S_FER_1"/>
    <property type="match status" value="1"/>
</dbReference>
<keyword evidence="4" id="KW-0285">Flavoprotein</keyword>
<feature type="domain" description="4Fe-4S ferredoxin-type" evidence="19">
    <location>
        <begin position="180"/>
        <end position="214"/>
    </location>
</feature>
<proteinExistence type="inferred from homology"/>
<evidence type="ECO:0000256" key="10">
    <source>
        <dbReference type="ARBA" id="ARBA00023098"/>
    </source>
</evidence>
<dbReference type="EC" id="5.3.3.1" evidence="14"/>
<dbReference type="PANTHER" id="PTHR47470:SF1">
    <property type="entry name" value="FAD-DEPENDENT OXIDOREDUCTASE 2 FAD BINDING DOMAIN-CONTAINING PROTEIN"/>
    <property type="match status" value="1"/>
</dbReference>
<evidence type="ECO:0000256" key="6">
    <source>
        <dbReference type="ARBA" id="ARBA00022827"/>
    </source>
</evidence>
<dbReference type="GO" id="GO:0016995">
    <property type="term" value="F:cholesterol oxidase activity"/>
    <property type="evidence" value="ECO:0007669"/>
    <property type="project" value="UniProtKB-EC"/>
</dbReference>
<evidence type="ECO:0000256" key="12">
    <source>
        <dbReference type="ARBA" id="ARBA00023221"/>
    </source>
</evidence>
<dbReference type="InterPro" id="IPR017900">
    <property type="entry name" value="4Fe4S_Fe_S_CS"/>
</dbReference>
<keyword evidence="9" id="KW-0411">Iron-sulfur</keyword>
<dbReference type="InterPro" id="IPR052542">
    <property type="entry name" value="Cholesterol_Oxidase"/>
</dbReference>
<dbReference type="GO" id="GO:0004769">
    <property type="term" value="F:steroid Delta-isomerase activity"/>
    <property type="evidence" value="ECO:0007669"/>
    <property type="project" value="UniProtKB-EC"/>
</dbReference>
<keyword evidence="5" id="KW-0479">Metal-binding</keyword>
<dbReference type="PROSITE" id="PS51379">
    <property type="entry name" value="4FE4S_FER_2"/>
    <property type="match status" value="1"/>
</dbReference>
<evidence type="ECO:0000256" key="13">
    <source>
        <dbReference type="ARBA" id="ARBA00023235"/>
    </source>
</evidence>
<keyword evidence="7" id="KW-0560">Oxidoreductase</keyword>
<reference evidence="20 21" key="1">
    <citation type="submission" date="2016-04" db="EMBL/GenBank/DDBJ databases">
        <title>Complete genome sequence of the haloalkaliphilic hydrocarbon-degrading bacterium Dietzia psychralcaliphila ILA-1T, isolated from a drain of a fish product-processing plant.</title>
        <authorList>
            <person name="Zhao J."/>
            <person name="Hu B."/>
            <person name="Geng S."/>
            <person name="Nie Y."/>
            <person name="Tang Y."/>
        </authorList>
    </citation>
    <scope>NUCLEOTIDE SEQUENCE [LARGE SCALE GENOMIC DNA]</scope>
    <source>
        <strain evidence="20 21">ILA-1</strain>
    </source>
</reference>
<dbReference type="Gene3D" id="3.50.50.60">
    <property type="entry name" value="FAD/NAD(P)-binding domain"/>
    <property type="match status" value="3"/>
</dbReference>
<evidence type="ECO:0000256" key="16">
    <source>
        <dbReference type="ARBA" id="ARBA00049723"/>
    </source>
</evidence>
<dbReference type="GO" id="GO:0046872">
    <property type="term" value="F:metal ion binding"/>
    <property type="evidence" value="ECO:0007669"/>
    <property type="project" value="UniProtKB-KW"/>
</dbReference>
<evidence type="ECO:0000256" key="8">
    <source>
        <dbReference type="ARBA" id="ARBA00023004"/>
    </source>
</evidence>
<evidence type="ECO:0000313" key="21">
    <source>
        <dbReference type="Proteomes" id="UP000244903"/>
    </source>
</evidence>
<dbReference type="Proteomes" id="UP000244903">
    <property type="component" value="Chromosome"/>
</dbReference>
<dbReference type="Pfam" id="PF00732">
    <property type="entry name" value="GMC_oxred_N"/>
    <property type="match status" value="1"/>
</dbReference>
<dbReference type="InterPro" id="IPR000172">
    <property type="entry name" value="GMC_OxRdtase_N"/>
</dbReference>
<keyword evidence="11" id="KW-1207">Sterol metabolism</keyword>
<evidence type="ECO:0000256" key="9">
    <source>
        <dbReference type="ARBA" id="ARBA00023014"/>
    </source>
</evidence>
<dbReference type="Pfam" id="PF00890">
    <property type="entry name" value="FAD_binding_2"/>
    <property type="match status" value="1"/>
</dbReference>
<keyword evidence="13" id="KW-0413">Isomerase</keyword>
<dbReference type="PANTHER" id="PTHR47470">
    <property type="entry name" value="CHOLESTEROL OXIDASE"/>
    <property type="match status" value="1"/>
</dbReference>
<keyword evidence="8" id="KW-0408">Iron</keyword>
<keyword evidence="3" id="KW-0153">Cholesterol metabolism</keyword>
<keyword evidence="12" id="KW-0753">Steroid metabolism</keyword>
<evidence type="ECO:0000313" key="20">
    <source>
        <dbReference type="EMBL" id="AWH96305.1"/>
    </source>
</evidence>
<evidence type="ECO:0000256" key="2">
    <source>
        <dbReference type="ARBA" id="ARBA00010790"/>
    </source>
</evidence>
<dbReference type="InterPro" id="IPR007867">
    <property type="entry name" value="GMC_OxRtase_C"/>
</dbReference>
<sequence length="544" mass="58457">MSQGPRGHADAADVIVIGSGFGGAVSALRLAEQGRSVLVLEQGRCHSPDDLLAARTDPRRYLWMPGLGLRGFFWQRVLRHVGIIGGAGVGGGSIVWAGVLLEPKDEFFTDIAWPASAAGWRAELAEHYGTASRMLGRETTRHVGEMDRHLEATAHSMGAGETYGPTPMAIWFGEEGVSVRDPFFDGEGPDRTGCRLCGACLVGCPYGSKNTLDLNYLWLAEKRGARIRPDTRADTIAELPGGGYEVRAAGGERFRATEVVLAAGVLGTVELLFRSGEQGLLRRVSPRLGERVRTNSEAITAVLADDPHADLTRGPTISSEFYPDATTHVTQNRYVGGWHMRFQLGPLVDGEDPARRRRAALARLARAPWQQLRVMAARNFIERLSVFTVMQNVENEIRLVFGRSPVRPWRRVLRSRATDGAPAPSYLPQANEVARRFAESVGGRPLNLLLESVGGKSITAHVLGGASMGESAADGVIDTDHRVFGHPGLYVVDGSAIPANVGVNPSLTITAMAERFAARYRVRGAAAPSSSAPLPGPARTIGAP</sequence>
<dbReference type="AlphaFoldDB" id="A0AAD0JR03"/>
<keyword evidence="10" id="KW-0443">Lipid metabolism</keyword>
<evidence type="ECO:0000259" key="19">
    <source>
        <dbReference type="PROSITE" id="PS51379"/>
    </source>
</evidence>
<dbReference type="InterPro" id="IPR017896">
    <property type="entry name" value="4Fe4S_Fe-S-bd"/>
</dbReference>
<evidence type="ECO:0000256" key="1">
    <source>
        <dbReference type="ARBA" id="ARBA00001974"/>
    </source>
</evidence>
<dbReference type="EMBL" id="CP015453">
    <property type="protein sequence ID" value="AWH96305.1"/>
    <property type="molecule type" value="Genomic_DNA"/>
</dbReference>
<evidence type="ECO:0000256" key="7">
    <source>
        <dbReference type="ARBA" id="ARBA00023002"/>
    </source>
</evidence>
<evidence type="ECO:0000256" key="15">
    <source>
        <dbReference type="ARBA" id="ARBA00049645"/>
    </source>
</evidence>
<dbReference type="InterPro" id="IPR003953">
    <property type="entry name" value="FAD-dep_OxRdtase_2_FAD-bd"/>
</dbReference>
<organism evidence="20 21">
    <name type="scientific">Dietzia psychralcaliphila</name>
    <dbReference type="NCBI Taxonomy" id="139021"/>
    <lineage>
        <taxon>Bacteria</taxon>
        <taxon>Bacillati</taxon>
        <taxon>Actinomycetota</taxon>
        <taxon>Actinomycetes</taxon>
        <taxon>Mycobacteriales</taxon>
        <taxon>Dietziaceae</taxon>
        <taxon>Dietzia</taxon>
    </lineage>
</organism>
<evidence type="ECO:0000256" key="5">
    <source>
        <dbReference type="ARBA" id="ARBA00022723"/>
    </source>
</evidence>
<keyword evidence="21" id="KW-1185">Reference proteome</keyword>
<evidence type="ECO:0000256" key="18">
    <source>
        <dbReference type="ARBA" id="ARBA00049778"/>
    </source>
</evidence>
<accession>A0AAD0JR03</accession>
<evidence type="ECO:0000256" key="11">
    <source>
        <dbReference type="ARBA" id="ARBA00023166"/>
    </source>
</evidence>
<dbReference type="GO" id="GO:0050660">
    <property type="term" value="F:flavin adenine dinucleotide binding"/>
    <property type="evidence" value="ECO:0007669"/>
    <property type="project" value="InterPro"/>
</dbReference>
<protein>
    <recommendedName>
        <fullName evidence="17">Cholesterol oxidase</fullName>
        <ecNumber evidence="16">1.1.3.6</ecNumber>
        <ecNumber evidence="14">5.3.3.1</ecNumber>
    </recommendedName>
    <alternativeName>
        <fullName evidence="18">Cholesterol isomerase</fullName>
    </alternativeName>
</protein>
<dbReference type="InterPro" id="IPR036188">
    <property type="entry name" value="FAD/NAD-bd_sf"/>
</dbReference>
<comment type="pathway">
    <text evidence="15">Steroid metabolism; cholesterol degradation.</text>
</comment>
<dbReference type="PRINTS" id="PR00411">
    <property type="entry name" value="PNDRDTASEI"/>
</dbReference>
<name>A0AAD0JR03_9ACTN</name>
<dbReference type="EC" id="1.1.3.6" evidence="16"/>
<dbReference type="KEGG" id="dpc:A6048_13255"/>
<comment type="cofactor">
    <cofactor evidence="1">
        <name>FAD</name>
        <dbReference type="ChEBI" id="CHEBI:57692"/>
    </cofactor>
</comment>
<gene>
    <name evidence="20" type="ORF">A6048_13255</name>
</gene>
<dbReference type="RefSeq" id="WP_107746002.1">
    <property type="nucleotide sequence ID" value="NZ_CP015453.1"/>
</dbReference>
<evidence type="ECO:0000256" key="14">
    <source>
        <dbReference type="ARBA" id="ARBA00038856"/>
    </source>
</evidence>
<dbReference type="Pfam" id="PF05199">
    <property type="entry name" value="GMC_oxred_C"/>
    <property type="match status" value="1"/>
</dbReference>